<dbReference type="InterPro" id="IPR002575">
    <property type="entry name" value="Aminoglycoside_PTrfase"/>
</dbReference>
<dbReference type="SUPFAM" id="SSF56112">
    <property type="entry name" value="Protein kinase-like (PK-like)"/>
    <property type="match status" value="1"/>
</dbReference>
<dbReference type="InterPro" id="IPR011009">
    <property type="entry name" value="Kinase-like_dom_sf"/>
</dbReference>
<keyword evidence="3" id="KW-1185">Reference proteome</keyword>
<evidence type="ECO:0000313" key="2">
    <source>
        <dbReference type="EMBL" id="MFC4662436.1"/>
    </source>
</evidence>
<organism evidence="2 3">
    <name type="scientific">Oceanobacillus aidingensis</name>
    <dbReference type="NCBI Taxonomy" id="645964"/>
    <lineage>
        <taxon>Bacteria</taxon>
        <taxon>Bacillati</taxon>
        <taxon>Bacillota</taxon>
        <taxon>Bacilli</taxon>
        <taxon>Bacillales</taxon>
        <taxon>Bacillaceae</taxon>
        <taxon>Oceanobacillus</taxon>
    </lineage>
</organism>
<comment type="caution">
    <text evidence="2">The sequence shown here is derived from an EMBL/GenBank/DDBJ whole genome shotgun (WGS) entry which is preliminary data.</text>
</comment>
<protein>
    <submittedName>
        <fullName evidence="2">Phosphotransferase</fullName>
    </submittedName>
</protein>
<evidence type="ECO:0000313" key="3">
    <source>
        <dbReference type="Proteomes" id="UP001595988"/>
    </source>
</evidence>
<dbReference type="Pfam" id="PF01636">
    <property type="entry name" value="APH"/>
    <property type="match status" value="1"/>
</dbReference>
<proteinExistence type="predicted"/>
<name>A0ABV9JXC8_9BACI</name>
<sequence>MTKEFKKYIKEVQAKKDQVIEWSAYLENGLYTLDKDLRTVFNTTKTAHPMVNNLKNTKKEDQLSLEIEDSRLKYFNGSILWFCINGDIKIFSDDEVLVICTNKESYQMKIANYTYFSPFFRIPSLINQDAKHNMLMEEFVHFEDKTDNDEAFILKKIYDDYRSYFNYLTLHSKVDYQTLNRLLNTSSNGKHIHQFEKIIEKVSPELLSLNLPFINLHGDLWSDNILLTDEAGEKTLWYIDWETAGKYVFFYDFFKFIWNELDVHHNYSYYKRYIAGDFDEGLTSLFAIFHLTFEPKYRQSYFCLFFLNFILKDTDNMAFKYKHEEIINFERKVFPFMS</sequence>
<dbReference type="Proteomes" id="UP001595988">
    <property type="component" value="Unassembled WGS sequence"/>
</dbReference>
<feature type="domain" description="Aminoglycoside phosphotransferase" evidence="1">
    <location>
        <begin position="182"/>
        <end position="278"/>
    </location>
</feature>
<evidence type="ECO:0000259" key="1">
    <source>
        <dbReference type="Pfam" id="PF01636"/>
    </source>
</evidence>
<dbReference type="Gene3D" id="3.90.1200.10">
    <property type="match status" value="1"/>
</dbReference>
<dbReference type="RefSeq" id="WP_212929576.1">
    <property type="nucleotide sequence ID" value="NZ_JBHSFT010000014.1"/>
</dbReference>
<dbReference type="EMBL" id="JBHSFT010000014">
    <property type="protein sequence ID" value="MFC4662436.1"/>
    <property type="molecule type" value="Genomic_DNA"/>
</dbReference>
<accession>A0ABV9JXC8</accession>
<reference evidence="3" key="1">
    <citation type="journal article" date="2019" name="Int. J. Syst. Evol. Microbiol.">
        <title>The Global Catalogue of Microorganisms (GCM) 10K type strain sequencing project: providing services to taxonomists for standard genome sequencing and annotation.</title>
        <authorList>
            <consortium name="The Broad Institute Genomics Platform"/>
            <consortium name="The Broad Institute Genome Sequencing Center for Infectious Disease"/>
            <person name="Wu L."/>
            <person name="Ma J."/>
        </authorList>
    </citation>
    <scope>NUCLEOTIDE SEQUENCE [LARGE SCALE GENOMIC DNA]</scope>
    <source>
        <strain evidence="3">CCUG 37257</strain>
    </source>
</reference>
<gene>
    <name evidence="2" type="ORF">ACFO3P_09565</name>
</gene>